<name>A0AAN7BL39_9PEZI</name>
<protein>
    <submittedName>
        <fullName evidence="2">Kinetochore complex Sim4 subunit Fta1-domain-containing protein</fullName>
    </submittedName>
</protein>
<reference evidence="2" key="2">
    <citation type="submission" date="2023-05" db="EMBL/GenBank/DDBJ databases">
        <authorList>
            <consortium name="Lawrence Berkeley National Laboratory"/>
            <person name="Steindorff A."/>
            <person name="Hensen N."/>
            <person name="Bonometti L."/>
            <person name="Westerberg I."/>
            <person name="Brannstrom I.O."/>
            <person name="Guillou S."/>
            <person name="Cros-Aarteil S."/>
            <person name="Calhoun S."/>
            <person name="Haridas S."/>
            <person name="Kuo A."/>
            <person name="Mondo S."/>
            <person name="Pangilinan J."/>
            <person name="Riley R."/>
            <person name="Labutti K."/>
            <person name="Andreopoulos B."/>
            <person name="Lipzen A."/>
            <person name="Chen C."/>
            <person name="Yanf M."/>
            <person name="Daum C."/>
            <person name="Ng V."/>
            <person name="Clum A."/>
            <person name="Ohm R."/>
            <person name="Martin F."/>
            <person name="Silar P."/>
            <person name="Natvig D."/>
            <person name="Lalanne C."/>
            <person name="Gautier V."/>
            <person name="Ament-Velasquez S.L."/>
            <person name="Kruys A."/>
            <person name="Hutchinson M.I."/>
            <person name="Powell A.J."/>
            <person name="Barry K."/>
            <person name="Miller A.N."/>
            <person name="Grigoriev I.V."/>
            <person name="Debuchy R."/>
            <person name="Gladieux P."/>
            <person name="Thoren M.H."/>
            <person name="Johannesson H."/>
        </authorList>
    </citation>
    <scope>NUCLEOTIDE SEQUENCE</scope>
    <source>
        <strain evidence="2">CBS 990.96</strain>
    </source>
</reference>
<evidence type="ECO:0000313" key="3">
    <source>
        <dbReference type="Proteomes" id="UP001301958"/>
    </source>
</evidence>
<feature type="compositionally biased region" description="Low complexity" evidence="1">
    <location>
        <begin position="47"/>
        <end position="57"/>
    </location>
</feature>
<accession>A0AAN7BL39</accession>
<proteinExistence type="predicted"/>
<dbReference type="InterPro" id="IPR025204">
    <property type="entry name" value="CENP-L"/>
</dbReference>
<comment type="caution">
    <text evidence="2">The sequence shown here is derived from an EMBL/GenBank/DDBJ whole genome shotgun (WGS) entry which is preliminary data.</text>
</comment>
<reference evidence="2" key="1">
    <citation type="journal article" date="2023" name="Mol. Phylogenet. Evol.">
        <title>Genome-scale phylogeny and comparative genomics of the fungal order Sordariales.</title>
        <authorList>
            <person name="Hensen N."/>
            <person name="Bonometti L."/>
            <person name="Westerberg I."/>
            <person name="Brannstrom I.O."/>
            <person name="Guillou S."/>
            <person name="Cros-Aarteil S."/>
            <person name="Calhoun S."/>
            <person name="Haridas S."/>
            <person name="Kuo A."/>
            <person name="Mondo S."/>
            <person name="Pangilinan J."/>
            <person name="Riley R."/>
            <person name="LaButti K."/>
            <person name="Andreopoulos B."/>
            <person name="Lipzen A."/>
            <person name="Chen C."/>
            <person name="Yan M."/>
            <person name="Daum C."/>
            <person name="Ng V."/>
            <person name="Clum A."/>
            <person name="Steindorff A."/>
            <person name="Ohm R.A."/>
            <person name="Martin F."/>
            <person name="Silar P."/>
            <person name="Natvig D.O."/>
            <person name="Lalanne C."/>
            <person name="Gautier V."/>
            <person name="Ament-Velasquez S.L."/>
            <person name="Kruys A."/>
            <person name="Hutchinson M.I."/>
            <person name="Powell A.J."/>
            <person name="Barry K."/>
            <person name="Miller A.N."/>
            <person name="Grigoriev I.V."/>
            <person name="Debuchy R."/>
            <person name="Gladieux P."/>
            <person name="Hiltunen Thoren M."/>
            <person name="Johannesson H."/>
        </authorList>
    </citation>
    <scope>NUCLEOTIDE SEQUENCE</scope>
    <source>
        <strain evidence="2">CBS 990.96</strain>
    </source>
</reference>
<gene>
    <name evidence="2" type="ORF">QBC38DRAFT_531153</name>
</gene>
<dbReference type="AlphaFoldDB" id="A0AAN7BL39"/>
<organism evidence="2 3">
    <name type="scientific">Podospora fimiseda</name>
    <dbReference type="NCBI Taxonomy" id="252190"/>
    <lineage>
        <taxon>Eukaryota</taxon>
        <taxon>Fungi</taxon>
        <taxon>Dikarya</taxon>
        <taxon>Ascomycota</taxon>
        <taxon>Pezizomycotina</taxon>
        <taxon>Sordariomycetes</taxon>
        <taxon>Sordariomycetidae</taxon>
        <taxon>Sordariales</taxon>
        <taxon>Podosporaceae</taxon>
        <taxon>Podospora</taxon>
    </lineage>
</organism>
<evidence type="ECO:0000256" key="1">
    <source>
        <dbReference type="SAM" id="MobiDB-lite"/>
    </source>
</evidence>
<feature type="compositionally biased region" description="Basic residues" evidence="1">
    <location>
        <begin position="9"/>
        <end position="18"/>
    </location>
</feature>
<dbReference type="Pfam" id="PF13092">
    <property type="entry name" value="CENP-L"/>
    <property type="match status" value="1"/>
</dbReference>
<feature type="compositionally biased region" description="Low complexity" evidence="1">
    <location>
        <begin position="19"/>
        <end position="35"/>
    </location>
</feature>
<sequence length="422" mass="46688">MASCETTRKLSKMLRRRPPAQAQTQAQAQQSSPSRPDNEEREQTQHSLLSVSTNTTTSNLDSTSAIQFYNTTFSSHRVSDLHGITLHDLKQTEVLERLAKRIRNKLVGDVVRGVEISAADNDNNTVGSIGVLEGVEVRLIKVGEFLGIDLEEEDEEKECLVIVLRYENAEGWGVLLPGNKEAMRVEERFKFGVGVEVGEEMDIDSEEKGIKMPLLLLRMPVGLKGSLTGFLEEEFDCRVSGVRLGSKSIVGCLEGWIKGDEGKGGGKDVVVSIGFHTGGVVGGEEEGLGLKSLDVIIPGGEVKKFERVGRRLDKKSGGGGGWEGDLKRRRELAGRLREEGWEWREEEEKQQPFIEALGVYLREHTGLDLFHPAVRIVKVACGGFVIAEGRVKIFKPVGGEEQRRRVGWEILRGIIEEVEVMS</sequence>
<keyword evidence="3" id="KW-1185">Reference proteome</keyword>
<dbReference type="Proteomes" id="UP001301958">
    <property type="component" value="Unassembled WGS sequence"/>
</dbReference>
<dbReference type="EMBL" id="MU865371">
    <property type="protein sequence ID" value="KAK4225269.1"/>
    <property type="molecule type" value="Genomic_DNA"/>
</dbReference>
<evidence type="ECO:0000313" key="2">
    <source>
        <dbReference type="EMBL" id="KAK4225269.1"/>
    </source>
</evidence>
<feature type="region of interest" description="Disordered" evidence="1">
    <location>
        <begin position="1"/>
        <end position="57"/>
    </location>
</feature>